<dbReference type="InterPro" id="IPR045339">
    <property type="entry name" value="DUF6534"/>
</dbReference>
<protein>
    <recommendedName>
        <fullName evidence="2">DUF6534 domain-containing protein</fullName>
    </recommendedName>
</protein>
<keyword evidence="4" id="KW-1185">Reference proteome</keyword>
<dbReference type="OrthoDB" id="3053610at2759"/>
<sequence length="135" mass="15737">MTVHITSFFAWMYWDFITTFGNFPKLNLMPVAALIQLLAIYISAFISQWFVFISHFHLQYLKRVDHGTQFLRNWGVQISDSLLDKLKIYSINRGALTTLAAFLNMLLFVLRPEMFIFMIPFLPSGQLYLISVTTS</sequence>
<keyword evidence="1" id="KW-0812">Transmembrane</keyword>
<keyword evidence="1" id="KW-0472">Membrane</keyword>
<dbReference type="Proteomes" id="UP000027265">
    <property type="component" value="Unassembled WGS sequence"/>
</dbReference>
<accession>A0A067P1U2</accession>
<feature type="domain" description="DUF6534" evidence="2">
    <location>
        <begin position="75"/>
        <end position="133"/>
    </location>
</feature>
<dbReference type="Pfam" id="PF20152">
    <property type="entry name" value="DUF6534"/>
    <property type="match status" value="1"/>
</dbReference>
<dbReference type="InParanoid" id="A0A067P1U2"/>
<evidence type="ECO:0000259" key="2">
    <source>
        <dbReference type="Pfam" id="PF20152"/>
    </source>
</evidence>
<dbReference type="AlphaFoldDB" id="A0A067P1U2"/>
<evidence type="ECO:0000256" key="1">
    <source>
        <dbReference type="SAM" id="Phobius"/>
    </source>
</evidence>
<keyword evidence="1" id="KW-1133">Transmembrane helix</keyword>
<gene>
    <name evidence="3" type="ORF">JAAARDRAFT_201344</name>
</gene>
<name>A0A067P1U2_9AGAM</name>
<dbReference type="HOGENOM" id="CLU_1886058_0_0_1"/>
<evidence type="ECO:0000313" key="4">
    <source>
        <dbReference type="Proteomes" id="UP000027265"/>
    </source>
</evidence>
<feature type="transmembrane region" description="Helical" evidence="1">
    <location>
        <begin position="95"/>
        <end position="119"/>
    </location>
</feature>
<feature type="transmembrane region" description="Helical" evidence="1">
    <location>
        <begin position="31"/>
        <end position="53"/>
    </location>
</feature>
<proteinExistence type="predicted"/>
<evidence type="ECO:0000313" key="3">
    <source>
        <dbReference type="EMBL" id="KDQ48903.1"/>
    </source>
</evidence>
<dbReference type="EMBL" id="KL197963">
    <property type="protein sequence ID" value="KDQ48903.1"/>
    <property type="molecule type" value="Genomic_DNA"/>
</dbReference>
<reference evidence="4" key="1">
    <citation type="journal article" date="2014" name="Proc. Natl. Acad. Sci. U.S.A.">
        <title>Extensive sampling of basidiomycete genomes demonstrates inadequacy of the white-rot/brown-rot paradigm for wood decay fungi.</title>
        <authorList>
            <person name="Riley R."/>
            <person name="Salamov A.A."/>
            <person name="Brown D.W."/>
            <person name="Nagy L.G."/>
            <person name="Floudas D."/>
            <person name="Held B.W."/>
            <person name="Levasseur A."/>
            <person name="Lombard V."/>
            <person name="Morin E."/>
            <person name="Otillar R."/>
            <person name="Lindquist E.A."/>
            <person name="Sun H."/>
            <person name="LaButti K.M."/>
            <person name="Schmutz J."/>
            <person name="Jabbour D."/>
            <person name="Luo H."/>
            <person name="Baker S.E."/>
            <person name="Pisabarro A.G."/>
            <person name="Walton J.D."/>
            <person name="Blanchette R.A."/>
            <person name="Henrissat B."/>
            <person name="Martin F."/>
            <person name="Cullen D."/>
            <person name="Hibbett D.S."/>
            <person name="Grigoriev I.V."/>
        </authorList>
    </citation>
    <scope>NUCLEOTIDE SEQUENCE [LARGE SCALE GENOMIC DNA]</scope>
    <source>
        <strain evidence="4">MUCL 33604</strain>
    </source>
</reference>
<organism evidence="3 4">
    <name type="scientific">Jaapia argillacea MUCL 33604</name>
    <dbReference type="NCBI Taxonomy" id="933084"/>
    <lineage>
        <taxon>Eukaryota</taxon>
        <taxon>Fungi</taxon>
        <taxon>Dikarya</taxon>
        <taxon>Basidiomycota</taxon>
        <taxon>Agaricomycotina</taxon>
        <taxon>Agaricomycetes</taxon>
        <taxon>Agaricomycetidae</taxon>
        <taxon>Jaapiales</taxon>
        <taxon>Jaapiaceae</taxon>
        <taxon>Jaapia</taxon>
    </lineage>
</organism>